<dbReference type="Proteomes" id="UP001178662">
    <property type="component" value="Chromosome"/>
</dbReference>
<gene>
    <name evidence="2" type="primary">spoVAC</name>
    <name evidence="2" type="ORF">P0Y55_10950</name>
</gene>
<evidence type="ECO:0000313" key="3">
    <source>
        <dbReference type="Proteomes" id="UP001178662"/>
    </source>
</evidence>
<keyword evidence="1" id="KW-0812">Transmembrane</keyword>
<feature type="transmembrane region" description="Helical" evidence="1">
    <location>
        <begin position="124"/>
        <end position="143"/>
    </location>
</feature>
<proteinExistence type="predicted"/>
<dbReference type="InterPro" id="IPR005562">
    <property type="entry name" value="SpoVA"/>
</dbReference>
<feature type="transmembrane region" description="Helical" evidence="1">
    <location>
        <begin position="26"/>
        <end position="48"/>
    </location>
</feature>
<organism evidence="2 3">
    <name type="scientific">Candidatus Cohnella colombiensis</name>
    <dbReference type="NCBI Taxonomy" id="3121368"/>
    <lineage>
        <taxon>Bacteria</taxon>
        <taxon>Bacillati</taxon>
        <taxon>Bacillota</taxon>
        <taxon>Bacilli</taxon>
        <taxon>Bacillales</taxon>
        <taxon>Paenibacillaceae</taxon>
        <taxon>Cohnella</taxon>
    </lineage>
</organism>
<sequence length="153" mass="16000">MSAEEYKAFAQAREPSRSIWTNCLKAFVVGGAICAIGQGVQQFFMAVFDMSAKQAGNPTVAVMILLSVILTCLGVYDKLAQWAGAGSAVPVTGFANSMCSAAIEHRSEGLVLGVGANMFKLAGSVIVFGVVAAFIVGIIYWVFGIGAWHDVTG</sequence>
<name>A0AA95JCB5_9BACL</name>
<dbReference type="InterPro" id="IPR014203">
    <property type="entry name" value="Spore_V_AC"/>
</dbReference>
<reference evidence="2" key="1">
    <citation type="submission" date="2023-03" db="EMBL/GenBank/DDBJ databases">
        <title>Andean soil-derived lignocellulolytic bacterial consortium as a source of novel taxa and putative plastic-active enzymes.</title>
        <authorList>
            <person name="Diaz-Garcia L."/>
            <person name="Chuvochina M."/>
            <person name="Feuerriegel G."/>
            <person name="Bunk B."/>
            <person name="Sproer C."/>
            <person name="Streit W.R."/>
            <person name="Rodriguez L.M."/>
            <person name="Overmann J."/>
            <person name="Jimenez D.J."/>
        </authorList>
    </citation>
    <scope>NUCLEOTIDE SEQUENCE</scope>
    <source>
        <strain evidence="2">MAG 2441</strain>
    </source>
</reference>
<dbReference type="NCBIfam" id="TIGR02838">
    <property type="entry name" value="spore_V_AC"/>
    <property type="match status" value="1"/>
</dbReference>
<keyword evidence="1" id="KW-1133">Transmembrane helix</keyword>
<keyword evidence="1" id="KW-0472">Membrane</keyword>
<accession>A0AA95JCB5</accession>
<dbReference type="EMBL" id="CP119317">
    <property type="protein sequence ID" value="WEK56363.1"/>
    <property type="molecule type" value="Genomic_DNA"/>
</dbReference>
<dbReference type="PANTHER" id="PTHR38450:SF1">
    <property type="entry name" value="STAGE V SPORULATION PROTEIN AC"/>
    <property type="match status" value="1"/>
</dbReference>
<keyword evidence="3" id="KW-1185">Reference proteome</keyword>
<protein>
    <submittedName>
        <fullName evidence="2">Stage V sporulation protein AC</fullName>
    </submittedName>
</protein>
<dbReference type="AlphaFoldDB" id="A0AA95JCB5"/>
<dbReference type="PANTHER" id="PTHR38450">
    <property type="entry name" value="STAGE V SPORULATION PROTEIN AC-RELATED"/>
    <property type="match status" value="1"/>
</dbReference>
<feature type="transmembrane region" description="Helical" evidence="1">
    <location>
        <begin position="60"/>
        <end position="76"/>
    </location>
</feature>
<evidence type="ECO:0000256" key="1">
    <source>
        <dbReference type="SAM" id="Phobius"/>
    </source>
</evidence>
<dbReference type="Pfam" id="PF03862">
    <property type="entry name" value="SpoVAC_SpoVAEB"/>
    <property type="match status" value="1"/>
</dbReference>
<evidence type="ECO:0000313" key="2">
    <source>
        <dbReference type="EMBL" id="WEK56363.1"/>
    </source>
</evidence>